<comment type="caution">
    <text evidence="3">The sequence shown here is derived from an EMBL/GenBank/DDBJ whole genome shotgun (WGS) entry which is preliminary data.</text>
</comment>
<proteinExistence type="predicted"/>
<feature type="domain" description="DUF5689" evidence="2">
    <location>
        <begin position="136"/>
        <end position="397"/>
    </location>
</feature>
<evidence type="ECO:0000313" key="4">
    <source>
        <dbReference type="Proteomes" id="UP000262954"/>
    </source>
</evidence>
<dbReference type="InterPro" id="IPR043744">
    <property type="entry name" value="DUF5689"/>
</dbReference>
<evidence type="ECO:0000259" key="2">
    <source>
        <dbReference type="Pfam" id="PF18942"/>
    </source>
</evidence>
<dbReference type="Proteomes" id="UP000262954">
    <property type="component" value="Unassembled WGS sequence"/>
</dbReference>
<feature type="signal peptide" evidence="1">
    <location>
        <begin position="1"/>
        <end position="21"/>
    </location>
</feature>
<protein>
    <recommendedName>
        <fullName evidence="2">DUF5689 domain-containing protein</fullName>
    </recommendedName>
</protein>
<evidence type="ECO:0000256" key="1">
    <source>
        <dbReference type="SAM" id="SignalP"/>
    </source>
</evidence>
<reference evidence="3 4" key="1">
    <citation type="journal article" date="2018" name="Nat. Biotechnol.">
        <title>A standardized bacterial taxonomy based on genome phylogeny substantially revises the tree of life.</title>
        <authorList>
            <person name="Parks D.H."/>
            <person name="Chuvochina M."/>
            <person name="Waite D.W."/>
            <person name="Rinke C."/>
            <person name="Skarshewski A."/>
            <person name="Chaumeil P.A."/>
            <person name="Hugenholtz P."/>
        </authorList>
    </citation>
    <scope>NUCLEOTIDE SEQUENCE [LARGE SCALE GENOMIC DNA]</scope>
    <source>
        <strain evidence="3">UBA11482</strain>
    </source>
</reference>
<accession>A0A354M5V7</accession>
<gene>
    <name evidence="3" type="ORF">DDY73_12945</name>
</gene>
<keyword evidence="1" id="KW-0732">Signal</keyword>
<dbReference type="Pfam" id="PF18942">
    <property type="entry name" value="DUF5689"/>
    <property type="match status" value="1"/>
</dbReference>
<feature type="chain" id="PRO_5016677482" description="DUF5689 domain-containing protein" evidence="1">
    <location>
        <begin position="22"/>
        <end position="417"/>
    </location>
</feature>
<dbReference type="AlphaFoldDB" id="A0A354M5V7"/>
<name>A0A354M5V7_9BACT</name>
<evidence type="ECO:0000313" key="3">
    <source>
        <dbReference type="EMBL" id="HBJ09896.1"/>
    </source>
</evidence>
<dbReference type="PROSITE" id="PS51257">
    <property type="entry name" value="PROKAR_LIPOPROTEIN"/>
    <property type="match status" value="1"/>
</dbReference>
<organism evidence="3 4">
    <name type="scientific">Coprobacter fastidiosus</name>
    <dbReference type="NCBI Taxonomy" id="1099853"/>
    <lineage>
        <taxon>Bacteria</taxon>
        <taxon>Pseudomonadati</taxon>
        <taxon>Bacteroidota</taxon>
        <taxon>Bacteroidia</taxon>
        <taxon>Bacteroidales</taxon>
        <taxon>Barnesiellaceae</taxon>
        <taxon>Coprobacter</taxon>
    </lineage>
</organism>
<dbReference type="EMBL" id="DNWC01000165">
    <property type="protein sequence ID" value="HBJ09896.1"/>
    <property type="molecule type" value="Genomic_DNA"/>
</dbReference>
<sequence>MKKIKYIVCALLAAVSFTSCVNDYDEITQEMAVLPENDPRVWPANMSIGELVAMYDRIDSLYVFGKDDTLRYHAPIDEATGSIKNAYYTVNQGDVEYPIIGAEYVDGRLKLPIEYKGKKFTIYREEGKTYKNLFTLNPIEGPQDIYIKGRIISADTASNIYKYFVLEDLNTRQSLKVAIDAGSLSGVFPLGQVVAVKCNGLMMGRYAEMPQLGVYSFRNDDKTRYEPGRIPYAMVYDHFQRIGWPDKSKVTVPEEAVLTMAEIAALDSTWYGRLIKIKNVEFTWKNDRDADLKTGFVSLRRSIEKTGNVNAHQLSPVFAPSTYDMSKKYNIGYPMSREVSDGTGTLYISTSEYAHFAETFIPKKGSVGTVTAILGWFHDKNDNYGGKYQLTLRSLDDLEGFEYYNGPREYAEGERPQ</sequence>